<proteinExistence type="predicted"/>
<reference evidence="2" key="1">
    <citation type="submission" date="2023-03" db="EMBL/GenBank/DDBJ databases">
        <title>Massive genome expansion in bonnet fungi (Mycena s.s.) driven by repeated elements and novel gene families across ecological guilds.</title>
        <authorList>
            <consortium name="Lawrence Berkeley National Laboratory"/>
            <person name="Harder C.B."/>
            <person name="Miyauchi S."/>
            <person name="Viragh M."/>
            <person name="Kuo A."/>
            <person name="Thoen E."/>
            <person name="Andreopoulos B."/>
            <person name="Lu D."/>
            <person name="Skrede I."/>
            <person name="Drula E."/>
            <person name="Henrissat B."/>
            <person name="Morin E."/>
            <person name="Kohler A."/>
            <person name="Barry K."/>
            <person name="LaButti K."/>
            <person name="Morin E."/>
            <person name="Salamov A."/>
            <person name="Lipzen A."/>
            <person name="Mereny Z."/>
            <person name="Hegedus B."/>
            <person name="Baldrian P."/>
            <person name="Stursova M."/>
            <person name="Weitz H."/>
            <person name="Taylor A."/>
            <person name="Grigoriev I.V."/>
            <person name="Nagy L.G."/>
            <person name="Martin F."/>
            <person name="Kauserud H."/>
        </authorList>
    </citation>
    <scope>NUCLEOTIDE SEQUENCE</scope>
    <source>
        <strain evidence="2">CBHHK200</strain>
    </source>
</reference>
<accession>A0AAD6SM98</accession>
<evidence type="ECO:0000313" key="2">
    <source>
        <dbReference type="EMBL" id="KAJ7030541.1"/>
    </source>
</evidence>
<feature type="compositionally biased region" description="Basic and acidic residues" evidence="1">
    <location>
        <begin position="1"/>
        <end position="10"/>
    </location>
</feature>
<evidence type="ECO:0000256" key="1">
    <source>
        <dbReference type="SAM" id="MobiDB-lite"/>
    </source>
</evidence>
<feature type="compositionally biased region" description="Gly residues" evidence="1">
    <location>
        <begin position="74"/>
        <end position="84"/>
    </location>
</feature>
<evidence type="ECO:0000313" key="3">
    <source>
        <dbReference type="Proteomes" id="UP001218188"/>
    </source>
</evidence>
<feature type="region of interest" description="Disordered" evidence="1">
    <location>
        <begin position="1"/>
        <end position="157"/>
    </location>
</feature>
<comment type="caution">
    <text evidence="2">The sequence shown here is derived from an EMBL/GenBank/DDBJ whole genome shotgun (WGS) entry which is preliminary data.</text>
</comment>
<name>A0AAD6SM98_9AGAR</name>
<dbReference type="AlphaFoldDB" id="A0AAD6SM98"/>
<protein>
    <submittedName>
        <fullName evidence="2">Uncharacterized protein</fullName>
    </submittedName>
</protein>
<feature type="compositionally biased region" description="Basic and acidic residues" evidence="1">
    <location>
        <begin position="85"/>
        <end position="100"/>
    </location>
</feature>
<gene>
    <name evidence="2" type="ORF">C8F04DRAFT_1186753</name>
</gene>
<dbReference type="Proteomes" id="UP001218188">
    <property type="component" value="Unassembled WGS sequence"/>
</dbReference>
<feature type="compositionally biased region" description="Basic and acidic residues" evidence="1">
    <location>
        <begin position="24"/>
        <end position="37"/>
    </location>
</feature>
<keyword evidence="3" id="KW-1185">Reference proteome</keyword>
<organism evidence="2 3">
    <name type="scientific">Mycena alexandri</name>
    <dbReference type="NCBI Taxonomy" id="1745969"/>
    <lineage>
        <taxon>Eukaryota</taxon>
        <taxon>Fungi</taxon>
        <taxon>Dikarya</taxon>
        <taxon>Basidiomycota</taxon>
        <taxon>Agaricomycotina</taxon>
        <taxon>Agaricomycetes</taxon>
        <taxon>Agaricomycetidae</taxon>
        <taxon>Agaricales</taxon>
        <taxon>Marasmiineae</taxon>
        <taxon>Mycenaceae</taxon>
        <taxon>Mycena</taxon>
    </lineage>
</organism>
<dbReference type="EMBL" id="JARJCM010000090">
    <property type="protein sequence ID" value="KAJ7030541.1"/>
    <property type="molecule type" value="Genomic_DNA"/>
</dbReference>
<sequence length="157" mass="16636">MRCGRDCDWRMRRRHAGVTSGEDGGERGSGRKGRGGEGETEGQGAGGLDGLAHVAPGGTSCEWRQRGGQRGRKTGGQGGGTGGWGREEMERKKKESDVTAKHHQLGAEPAPVARRRKNGLLTDSRRRKMAGCRGEAETNVSSIAGRGEGGDSGHMQR</sequence>
<feature type="compositionally biased region" description="Gly residues" evidence="1">
    <location>
        <begin position="146"/>
        <end position="157"/>
    </location>
</feature>